<evidence type="ECO:0000259" key="1">
    <source>
        <dbReference type="PROSITE" id="PS50112"/>
    </source>
</evidence>
<dbReference type="SMART" id="SM00065">
    <property type="entry name" value="GAF"/>
    <property type="match status" value="1"/>
</dbReference>
<dbReference type="GO" id="GO:0006355">
    <property type="term" value="P:regulation of DNA-templated transcription"/>
    <property type="evidence" value="ECO:0007669"/>
    <property type="project" value="InterPro"/>
</dbReference>
<dbReference type="SUPFAM" id="SSF55785">
    <property type="entry name" value="PYP-like sensor domain (PAS domain)"/>
    <property type="match status" value="1"/>
</dbReference>
<dbReference type="PROSITE" id="PS50112">
    <property type="entry name" value="PAS"/>
    <property type="match status" value="1"/>
</dbReference>
<accession>A0A2L0H8W9</accession>
<proteinExistence type="predicted"/>
<dbReference type="InterPro" id="IPR000014">
    <property type="entry name" value="PAS"/>
</dbReference>
<protein>
    <submittedName>
        <fullName evidence="2">PAS/GAF domain-containing protein</fullName>
    </submittedName>
</protein>
<dbReference type="InterPro" id="IPR013767">
    <property type="entry name" value="PAS_fold"/>
</dbReference>
<sequence>MLRASPRLGCSQHRLSKPVVNMKDQHARTANEFARRAYEQSVLYRFTDRLYRARSVDDVYQASLDAIVDGLGCGRASILRFDAKGVMRFVAWRDLSEAYRQAVDGHSPWRQGDQNAQPIFIIDIVTADIPAGLKTTIRKEGIGALAFVPLAIDDKVIGKFMAYFARPHDFTTDELQLSLTIARQLGFSISRHLADENARRWSAVVESSNDAIFTSDLGGIVTSWNTGAERLLGYTQAEVLGTPAAVLIPDDSLDAAAGRGSGLFSRLTGRPVF</sequence>
<dbReference type="SUPFAM" id="SSF55781">
    <property type="entry name" value="GAF domain-like"/>
    <property type="match status" value="1"/>
</dbReference>
<dbReference type="NCBIfam" id="TIGR00229">
    <property type="entry name" value="sensory_box"/>
    <property type="match status" value="1"/>
</dbReference>
<feature type="domain" description="PAS" evidence="1">
    <location>
        <begin position="197"/>
        <end position="251"/>
    </location>
</feature>
<dbReference type="Pfam" id="PF13185">
    <property type="entry name" value="GAF_2"/>
    <property type="match status" value="1"/>
</dbReference>
<reference evidence="2 3" key="1">
    <citation type="submission" date="2017-10" db="EMBL/GenBank/DDBJ databases">
        <title>Analysis of the genome sequences of Rhizobium populations associated to common bean (phaseolus vulgaris).</title>
        <authorList>
            <person name="Bustos P."/>
            <person name="Santamaria R.I."/>
            <person name="Miranda-Sanchez F."/>
            <person name="Perez-Carrascal O."/>
            <person name="Juarez S."/>
            <person name="Lozano L."/>
            <person name="Martinez-Flores I."/>
            <person name="Vinuesa P."/>
            <person name="Martinez-Romero E."/>
            <person name="Cevallos M.A."/>
            <person name="Romero D."/>
            <person name="Davila G."/>
            <person name="Gonzalez V."/>
        </authorList>
    </citation>
    <scope>NUCLEOTIDE SEQUENCE [LARGE SCALE GENOMIC DNA]</scope>
    <source>
        <strain evidence="2 3">NXT3</strain>
    </source>
</reference>
<evidence type="ECO:0000313" key="3">
    <source>
        <dbReference type="Proteomes" id="UP000239340"/>
    </source>
</evidence>
<evidence type="ECO:0000313" key="2">
    <source>
        <dbReference type="EMBL" id="AUX77931.1"/>
    </source>
</evidence>
<organism evidence="2 3">
    <name type="scientific">Rhizobium fredii</name>
    <name type="common">Sinorhizobium fredii</name>
    <dbReference type="NCBI Taxonomy" id="380"/>
    <lineage>
        <taxon>Bacteria</taxon>
        <taxon>Pseudomonadati</taxon>
        <taxon>Pseudomonadota</taxon>
        <taxon>Alphaproteobacteria</taxon>
        <taxon>Hyphomicrobiales</taxon>
        <taxon>Rhizobiaceae</taxon>
        <taxon>Sinorhizobium/Ensifer group</taxon>
        <taxon>Sinorhizobium</taxon>
    </lineage>
</organism>
<dbReference type="Gene3D" id="3.30.450.20">
    <property type="entry name" value="PAS domain"/>
    <property type="match status" value="1"/>
</dbReference>
<dbReference type="Pfam" id="PF00989">
    <property type="entry name" value="PAS"/>
    <property type="match status" value="1"/>
</dbReference>
<dbReference type="Gene3D" id="3.30.450.40">
    <property type="match status" value="1"/>
</dbReference>
<dbReference type="InterPro" id="IPR003018">
    <property type="entry name" value="GAF"/>
</dbReference>
<dbReference type="InterPro" id="IPR029016">
    <property type="entry name" value="GAF-like_dom_sf"/>
</dbReference>
<dbReference type="EMBL" id="CP024307">
    <property type="protein sequence ID" value="AUX77931.1"/>
    <property type="molecule type" value="Genomic_DNA"/>
</dbReference>
<dbReference type="SMART" id="SM00091">
    <property type="entry name" value="PAS"/>
    <property type="match status" value="1"/>
</dbReference>
<name>A0A2L0H8W9_RHIFR</name>
<gene>
    <name evidence="2" type="ORF">NXT3_CH03396</name>
</gene>
<dbReference type="Proteomes" id="UP000239340">
    <property type="component" value="Chromosome"/>
</dbReference>
<dbReference type="InterPro" id="IPR035965">
    <property type="entry name" value="PAS-like_dom_sf"/>
</dbReference>
<dbReference type="AlphaFoldDB" id="A0A2L0H8W9"/>
<dbReference type="CDD" id="cd00130">
    <property type="entry name" value="PAS"/>
    <property type="match status" value="1"/>
</dbReference>